<dbReference type="InterPro" id="IPR045269">
    <property type="entry name" value="Atg1-like"/>
</dbReference>
<dbReference type="Gene3D" id="1.10.510.10">
    <property type="entry name" value="Transferase(Phosphotransferase) domain 1"/>
    <property type="match status" value="1"/>
</dbReference>
<dbReference type="InterPro" id="IPR008271">
    <property type="entry name" value="Ser/Thr_kinase_AS"/>
</dbReference>
<feature type="domain" description="Protein kinase" evidence="2">
    <location>
        <begin position="6"/>
        <end position="294"/>
    </location>
</feature>
<dbReference type="Proteomes" id="UP000812966">
    <property type="component" value="Unassembled WGS sequence"/>
</dbReference>
<feature type="compositionally biased region" description="Polar residues" evidence="1">
    <location>
        <begin position="423"/>
        <end position="435"/>
    </location>
</feature>
<evidence type="ECO:0000313" key="3">
    <source>
        <dbReference type="EMBL" id="KAG7575338.1"/>
    </source>
</evidence>
<comment type="caution">
    <text evidence="3">The sequence shown here is derived from an EMBL/GenBank/DDBJ whole genome shotgun (WGS) entry which is preliminary data.</text>
</comment>
<reference evidence="3" key="1">
    <citation type="submission" date="2020-04" db="EMBL/GenBank/DDBJ databases">
        <title>Analysis of mating type loci in Filobasidium floriforme.</title>
        <authorList>
            <person name="Nowrousian M."/>
        </authorList>
    </citation>
    <scope>NUCLEOTIDE SEQUENCE</scope>
    <source>
        <strain evidence="3">CBS 6242</strain>
    </source>
</reference>
<dbReference type="Pfam" id="PF00069">
    <property type="entry name" value="Pkinase"/>
    <property type="match status" value="1"/>
</dbReference>
<dbReference type="InterPro" id="IPR000719">
    <property type="entry name" value="Prot_kinase_dom"/>
</dbReference>
<dbReference type="EMBL" id="JABELV010000004">
    <property type="protein sequence ID" value="KAG7575338.1"/>
    <property type="molecule type" value="Genomic_DNA"/>
</dbReference>
<evidence type="ECO:0000313" key="4">
    <source>
        <dbReference type="Proteomes" id="UP000812966"/>
    </source>
</evidence>
<dbReference type="Gene3D" id="3.30.200.20">
    <property type="entry name" value="Phosphorylase Kinase, domain 1"/>
    <property type="match status" value="1"/>
</dbReference>
<feature type="region of interest" description="Disordered" evidence="1">
    <location>
        <begin position="297"/>
        <end position="341"/>
    </location>
</feature>
<feature type="region of interest" description="Disordered" evidence="1">
    <location>
        <begin position="367"/>
        <end position="472"/>
    </location>
</feature>
<feature type="compositionally biased region" description="Basic and acidic residues" evidence="1">
    <location>
        <begin position="325"/>
        <end position="339"/>
    </location>
</feature>
<feature type="compositionally biased region" description="Basic residues" evidence="1">
    <location>
        <begin position="462"/>
        <end position="472"/>
    </location>
</feature>
<keyword evidence="4" id="KW-1185">Reference proteome</keyword>
<dbReference type="InterPro" id="IPR011009">
    <property type="entry name" value="Kinase-like_dom_sf"/>
</dbReference>
<dbReference type="AlphaFoldDB" id="A0A8K0JSG2"/>
<dbReference type="SMART" id="SM00220">
    <property type="entry name" value="S_TKc"/>
    <property type="match status" value="1"/>
</dbReference>
<evidence type="ECO:0000259" key="2">
    <source>
        <dbReference type="PROSITE" id="PS50011"/>
    </source>
</evidence>
<dbReference type="GO" id="GO:0004674">
    <property type="term" value="F:protein serine/threonine kinase activity"/>
    <property type="evidence" value="ECO:0007669"/>
    <property type="project" value="InterPro"/>
</dbReference>
<dbReference type="OrthoDB" id="68483at2759"/>
<dbReference type="PROSITE" id="PS00108">
    <property type="entry name" value="PROTEIN_KINASE_ST"/>
    <property type="match status" value="1"/>
</dbReference>
<dbReference type="GO" id="GO:0005737">
    <property type="term" value="C:cytoplasm"/>
    <property type="evidence" value="ECO:0007669"/>
    <property type="project" value="TreeGrafter"/>
</dbReference>
<accession>A0A8K0JSG2</accession>
<organism evidence="3 4">
    <name type="scientific">Filobasidium floriforme</name>
    <dbReference type="NCBI Taxonomy" id="5210"/>
    <lineage>
        <taxon>Eukaryota</taxon>
        <taxon>Fungi</taxon>
        <taxon>Dikarya</taxon>
        <taxon>Basidiomycota</taxon>
        <taxon>Agaricomycotina</taxon>
        <taxon>Tremellomycetes</taxon>
        <taxon>Filobasidiales</taxon>
        <taxon>Filobasidiaceae</taxon>
        <taxon>Filobasidium</taxon>
    </lineage>
</organism>
<dbReference type="SUPFAM" id="SSF56112">
    <property type="entry name" value="Protein kinase-like (PK-like)"/>
    <property type="match status" value="1"/>
</dbReference>
<name>A0A8K0JSG2_9TREE</name>
<dbReference type="PANTHER" id="PTHR24348">
    <property type="entry name" value="SERINE/THREONINE-PROTEIN KINASE UNC-51-RELATED"/>
    <property type="match status" value="1"/>
</dbReference>
<dbReference type="PROSITE" id="PS50011">
    <property type="entry name" value="PROTEIN_KINASE_DOM"/>
    <property type="match status" value="1"/>
</dbReference>
<dbReference type="GO" id="GO:0010506">
    <property type="term" value="P:regulation of autophagy"/>
    <property type="evidence" value="ECO:0007669"/>
    <property type="project" value="InterPro"/>
</dbReference>
<dbReference type="CDD" id="cd00180">
    <property type="entry name" value="PKc"/>
    <property type="match status" value="1"/>
</dbReference>
<dbReference type="PANTHER" id="PTHR24348:SF68">
    <property type="entry name" value="SERINE_THREONINE-PROTEIN KINASE ATG1C"/>
    <property type="match status" value="1"/>
</dbReference>
<dbReference type="GO" id="GO:0005524">
    <property type="term" value="F:ATP binding"/>
    <property type="evidence" value="ECO:0007669"/>
    <property type="project" value="InterPro"/>
</dbReference>
<sequence>MLADRFEFIQEIGFGNWGSVWSVRPRKLEYHPFHRRQDDKFPPVGAAIRSQHHMEKVAVKLVHRKKEPTTAARVRALWSEMKVIRTLRMDPHPSIIGFDSFIITPSYAIVTMPFLSHLMPVGIPEETARSYFLQLTSAIAYLHDRGITHNDIKPANILLSHSDIPVLVDFGFAQRWDLTNTDGRGPTEISWGTPEYLDPPRAIGQWHDERLSDVWALGITFFEILASRTPFEAHASEDFSTQEQLNVYYERTLRGEWLGDWQMSNSMERLLKAMICPDHHKRLTASQAHRHVALQPQYGSEHMSTPPFVRTATGQHDHRAKRRREPQPKAKPAKRDKSENVALTNANRFGSELGNAAHSPARNAPIRASDLLTPQKQKASEKILVVTPNRDPRESKALHAEPVVSSSGERSPPFAMDPEEPQEQPSGRSRNNAMSTIEALGRAEVPTESSTQERSTAEQKLKKVRSYGKSFK</sequence>
<proteinExistence type="predicted"/>
<feature type="compositionally biased region" description="Basic and acidic residues" evidence="1">
    <location>
        <begin position="390"/>
        <end position="399"/>
    </location>
</feature>
<evidence type="ECO:0000256" key="1">
    <source>
        <dbReference type="SAM" id="MobiDB-lite"/>
    </source>
</evidence>
<gene>
    <name evidence="3" type="ORF">FFLO_00328</name>
</gene>
<protein>
    <recommendedName>
        <fullName evidence="2">Protein kinase domain-containing protein</fullName>
    </recommendedName>
</protein>